<name>A0A2J6PG62_9HELO</name>
<feature type="signal peptide" evidence="12">
    <location>
        <begin position="1"/>
        <end position="20"/>
    </location>
</feature>
<feature type="domain" description="EMC1 first beta-propeller" evidence="14">
    <location>
        <begin position="20"/>
        <end position="419"/>
    </location>
</feature>
<dbReference type="STRING" id="1745343.A0A2J6PG62"/>
<accession>A0A2J6PG62</accession>
<dbReference type="EMBL" id="KZ613537">
    <property type="protein sequence ID" value="PMD12983.1"/>
    <property type="molecule type" value="Genomic_DNA"/>
</dbReference>
<keyword evidence="10" id="KW-0325">Glycoprotein</keyword>
<evidence type="ECO:0000256" key="5">
    <source>
        <dbReference type="ARBA" id="ARBA00022692"/>
    </source>
</evidence>
<dbReference type="OrthoDB" id="28092at2759"/>
<keyword evidence="8 11" id="KW-1133">Transmembrane helix</keyword>
<comment type="subunit">
    <text evidence="3">Component of the ER membrane protein complex (EMC).</text>
</comment>
<feature type="transmembrane region" description="Helical" evidence="11">
    <location>
        <begin position="939"/>
        <end position="959"/>
    </location>
</feature>
<comment type="subcellular location">
    <subcellularLocation>
        <location evidence="1">Endoplasmic reticulum membrane</location>
        <topology evidence="1">Single-pass type I membrane protein</topology>
    </subcellularLocation>
</comment>
<evidence type="ECO:0000259" key="14">
    <source>
        <dbReference type="Pfam" id="PF25293"/>
    </source>
</evidence>
<dbReference type="PANTHER" id="PTHR21573">
    <property type="entry name" value="ER MEMBRANE PROTEIN COMPLEX SUBUNIT 1"/>
    <property type="match status" value="1"/>
</dbReference>
<gene>
    <name evidence="15" type="ORF">NA56DRAFT_652029</name>
</gene>
<dbReference type="InterPro" id="IPR015943">
    <property type="entry name" value="WD40/YVTN_repeat-like_dom_sf"/>
</dbReference>
<feature type="chain" id="PRO_5014400256" description="ER membrane protein complex subunit 1" evidence="12">
    <location>
        <begin position="21"/>
        <end position="971"/>
    </location>
</feature>
<dbReference type="Pfam" id="PF07774">
    <property type="entry name" value="EMC1_C"/>
    <property type="match status" value="1"/>
</dbReference>
<dbReference type="SUPFAM" id="SSF50998">
    <property type="entry name" value="Quinoprotein alcohol dehydrogenase-like"/>
    <property type="match status" value="1"/>
</dbReference>
<keyword evidence="5 11" id="KW-0812">Transmembrane</keyword>
<organism evidence="15 16">
    <name type="scientific">Hyaloscypha hepaticicola</name>
    <dbReference type="NCBI Taxonomy" id="2082293"/>
    <lineage>
        <taxon>Eukaryota</taxon>
        <taxon>Fungi</taxon>
        <taxon>Dikarya</taxon>
        <taxon>Ascomycota</taxon>
        <taxon>Pezizomycotina</taxon>
        <taxon>Leotiomycetes</taxon>
        <taxon>Helotiales</taxon>
        <taxon>Hyaloscyphaceae</taxon>
        <taxon>Hyaloscypha</taxon>
    </lineage>
</organism>
<dbReference type="InterPro" id="IPR011678">
    <property type="entry name" value="EMC1_C"/>
</dbReference>
<comment type="similarity">
    <text evidence="2">Belongs to the EMC1 family.</text>
</comment>
<keyword evidence="7" id="KW-0256">Endoplasmic reticulum</keyword>
<evidence type="ECO:0000256" key="6">
    <source>
        <dbReference type="ARBA" id="ARBA00022729"/>
    </source>
</evidence>
<dbReference type="PANTHER" id="PTHR21573:SF0">
    <property type="entry name" value="ER MEMBRANE PROTEIN COMPLEX SUBUNIT 1"/>
    <property type="match status" value="1"/>
</dbReference>
<sequence>MRLPINLLALTLSILPSTLAVFADEAYNTDYHHELLGLPQPHTTFFHRPRSDEKATLLYTLSDLGVLGAVHPGTGKVVWRHVLEGEGYLRPVEGEGTLVSGTGKSVQAWDGMSGRQLWGNSFAGQVKDVEVMETVAAGEGEKDILALFEEEGKAVLRRLKGGSGDVKWEYHDATEDLPFQVSTNVKDVFVVSLHGARGGYNVKVSILDPVTGKKINEYTLTTKGDVHAPEDVLLVGANSAAPIIAWTDKLMKNLKVNILGKSGNLQTLPLKESDGEIVKVTIHAPDLVQSLPHFLVHSHSAVSNRADVYHINIASGIINKEYELPKLPGKGALSTSSQDANVYFTRTTQDEVIIVSSASHGILGRWPVKVDKTHGSFVYGAAEVVHKGTDSYAVRSAILTSEEDWVMVRNGAEAWTRVEGLSGAVAAEWAEIPESEDLAKTLEAEAHSNPLSAYIHRCQRHINDLQYLPGYLQELPFRIIGSVFSTDIASHKAGVLVRDNFGFNKLAIVATQRGRVYGIDSGGHGAVVWSLKAFDIPTGKKWDVKGIWVDSSNGIATIRGADGEYILVQTVTGKATEKMEPGNWPSVQSAAVVDSPSGTWILPIGVDGNPGEVPAKWAPKENIVVQGKNGEVKGLKFDVQGSLAVPITVWTFQPPIGQKIIGVTSRPAHDPVASIGRVLADRTVLYKYLNPNIVLVTAVSEESATAIFYLLDSVSGDVLYSTTHDGVDTKQHITSAMSENWFVYSLWSDILPTTSGLLASKGYQIVVSELYESDVPNDRGPLGANSNSSSLEPTDVANAEPALPHVFSQTFLIPESISHMSVTKTGQGITVRQLLCTLTSSNSIVGIPRTILDPRRPVGRDPTAAEQEEGLFRYQPVIDFDPKMILTHKREVIGVKDVITAPALLESTSLVFAYGIDVFGTRVAPSAAFDILGKSFNKLSLVATVAALGVGVVVLGPMARKKQINARWQTA</sequence>
<evidence type="ECO:0000259" key="13">
    <source>
        <dbReference type="Pfam" id="PF07774"/>
    </source>
</evidence>
<dbReference type="Gene3D" id="2.130.10.10">
    <property type="entry name" value="YVTN repeat-like/Quinoprotein amine dehydrogenase"/>
    <property type="match status" value="1"/>
</dbReference>
<proteinExistence type="inferred from homology"/>
<keyword evidence="6 12" id="KW-0732">Signal</keyword>
<evidence type="ECO:0000313" key="15">
    <source>
        <dbReference type="EMBL" id="PMD12983.1"/>
    </source>
</evidence>
<keyword evidence="9 11" id="KW-0472">Membrane</keyword>
<protein>
    <recommendedName>
        <fullName evidence="4">ER membrane protein complex subunit 1</fullName>
    </recommendedName>
</protein>
<evidence type="ECO:0000256" key="12">
    <source>
        <dbReference type="SAM" id="SignalP"/>
    </source>
</evidence>
<evidence type="ECO:0000256" key="3">
    <source>
        <dbReference type="ARBA" id="ARBA00011276"/>
    </source>
</evidence>
<keyword evidence="16" id="KW-1185">Reference proteome</keyword>
<evidence type="ECO:0000256" key="11">
    <source>
        <dbReference type="SAM" id="Phobius"/>
    </source>
</evidence>
<dbReference type="GO" id="GO:0072546">
    <property type="term" value="C:EMC complex"/>
    <property type="evidence" value="ECO:0007669"/>
    <property type="project" value="InterPro"/>
</dbReference>
<dbReference type="InterPro" id="IPR026895">
    <property type="entry name" value="EMC1"/>
</dbReference>
<evidence type="ECO:0000256" key="7">
    <source>
        <dbReference type="ARBA" id="ARBA00022824"/>
    </source>
</evidence>
<dbReference type="Proteomes" id="UP000235672">
    <property type="component" value="Unassembled WGS sequence"/>
</dbReference>
<evidence type="ECO:0000256" key="8">
    <source>
        <dbReference type="ARBA" id="ARBA00022989"/>
    </source>
</evidence>
<dbReference type="AlphaFoldDB" id="A0A2J6PG62"/>
<evidence type="ECO:0000256" key="4">
    <source>
        <dbReference type="ARBA" id="ARBA00020824"/>
    </source>
</evidence>
<evidence type="ECO:0000256" key="2">
    <source>
        <dbReference type="ARBA" id="ARBA00007904"/>
    </source>
</evidence>
<dbReference type="Pfam" id="PF25293">
    <property type="entry name" value="Beta-prop_EMC1_N"/>
    <property type="match status" value="1"/>
</dbReference>
<reference evidence="15 16" key="1">
    <citation type="submission" date="2016-05" db="EMBL/GenBank/DDBJ databases">
        <title>A degradative enzymes factory behind the ericoid mycorrhizal symbiosis.</title>
        <authorList>
            <consortium name="DOE Joint Genome Institute"/>
            <person name="Martino E."/>
            <person name="Morin E."/>
            <person name="Grelet G."/>
            <person name="Kuo A."/>
            <person name="Kohler A."/>
            <person name="Daghino S."/>
            <person name="Barry K."/>
            <person name="Choi C."/>
            <person name="Cichocki N."/>
            <person name="Clum A."/>
            <person name="Copeland A."/>
            <person name="Hainaut M."/>
            <person name="Haridas S."/>
            <person name="Labutti K."/>
            <person name="Lindquist E."/>
            <person name="Lipzen A."/>
            <person name="Khouja H.-R."/>
            <person name="Murat C."/>
            <person name="Ohm R."/>
            <person name="Olson A."/>
            <person name="Spatafora J."/>
            <person name="Veneault-Fourrey C."/>
            <person name="Henrissat B."/>
            <person name="Grigoriev I."/>
            <person name="Martin F."/>
            <person name="Perotto S."/>
        </authorList>
    </citation>
    <scope>NUCLEOTIDE SEQUENCE [LARGE SCALE GENOMIC DNA]</scope>
    <source>
        <strain evidence="15 16">UAMH 7357</strain>
    </source>
</reference>
<dbReference type="InterPro" id="IPR011047">
    <property type="entry name" value="Quinoprotein_ADH-like_sf"/>
</dbReference>
<evidence type="ECO:0000313" key="16">
    <source>
        <dbReference type="Proteomes" id="UP000235672"/>
    </source>
</evidence>
<evidence type="ECO:0000256" key="9">
    <source>
        <dbReference type="ARBA" id="ARBA00023136"/>
    </source>
</evidence>
<dbReference type="InterPro" id="IPR058545">
    <property type="entry name" value="Beta-prop_EMC1_1st"/>
</dbReference>
<evidence type="ECO:0000256" key="10">
    <source>
        <dbReference type="ARBA" id="ARBA00023180"/>
    </source>
</evidence>
<dbReference type="GO" id="GO:0034975">
    <property type="term" value="P:protein folding in endoplasmic reticulum"/>
    <property type="evidence" value="ECO:0007669"/>
    <property type="project" value="TreeGrafter"/>
</dbReference>
<feature type="domain" description="ER membrane protein complex subunit 1 C-terminal" evidence="13">
    <location>
        <begin position="738"/>
        <end position="968"/>
    </location>
</feature>
<evidence type="ECO:0000256" key="1">
    <source>
        <dbReference type="ARBA" id="ARBA00004115"/>
    </source>
</evidence>